<sequence>MRAGGKIKAFTLSEMMVVLLLTSIILGMVFTVLQLVQQHFKSIAGNYESHTEFNLLQQRLWYDFNQSDVVWYDAVRNEMVCSNGLDEVVYEFSGNKLIIARDTFQLEIAKKSIFLMGQEQSEGEIDALEIHLSKAIGSKQLFVYKRNAATTYINQ</sequence>
<keyword evidence="1" id="KW-0812">Transmembrane</keyword>
<dbReference type="Proteomes" id="UP000237640">
    <property type="component" value="Unassembled WGS sequence"/>
</dbReference>
<dbReference type="EMBL" id="PVYX01000001">
    <property type="protein sequence ID" value="PRX57188.1"/>
    <property type="molecule type" value="Genomic_DNA"/>
</dbReference>
<evidence type="ECO:0000256" key="1">
    <source>
        <dbReference type="SAM" id="Phobius"/>
    </source>
</evidence>
<protein>
    <submittedName>
        <fullName evidence="2">Pilin/secretion family protein with methylation motif</fullName>
    </submittedName>
</protein>
<keyword evidence="1" id="KW-0472">Membrane</keyword>
<keyword evidence="3" id="KW-1185">Reference proteome</keyword>
<comment type="caution">
    <text evidence="2">The sequence shown here is derived from an EMBL/GenBank/DDBJ whole genome shotgun (WGS) entry which is preliminary data.</text>
</comment>
<proteinExistence type="predicted"/>
<evidence type="ECO:0000313" key="3">
    <source>
        <dbReference type="Proteomes" id="UP000237640"/>
    </source>
</evidence>
<evidence type="ECO:0000313" key="2">
    <source>
        <dbReference type="EMBL" id="PRX57188.1"/>
    </source>
</evidence>
<feature type="transmembrane region" description="Helical" evidence="1">
    <location>
        <begin position="12"/>
        <end position="33"/>
    </location>
</feature>
<dbReference type="Pfam" id="PF07963">
    <property type="entry name" value="N_methyl"/>
    <property type="match status" value="1"/>
</dbReference>
<dbReference type="AlphaFoldDB" id="A0A2T0MHX5"/>
<reference evidence="2 3" key="1">
    <citation type="submission" date="2018-03" db="EMBL/GenBank/DDBJ databases">
        <title>Genomic Encyclopedia of Archaeal and Bacterial Type Strains, Phase II (KMG-II): from individual species to whole genera.</title>
        <authorList>
            <person name="Goeker M."/>
        </authorList>
    </citation>
    <scope>NUCLEOTIDE SEQUENCE [LARGE SCALE GENOMIC DNA]</scope>
    <source>
        <strain evidence="2 3">DSM 25027</strain>
    </source>
</reference>
<name>A0A2T0MHX5_9FLAO</name>
<organism evidence="2 3">
    <name type="scientific">Flagellimonas meridianipacifica</name>
    <dbReference type="NCBI Taxonomy" id="1080225"/>
    <lineage>
        <taxon>Bacteria</taxon>
        <taxon>Pseudomonadati</taxon>
        <taxon>Bacteroidota</taxon>
        <taxon>Flavobacteriia</taxon>
        <taxon>Flavobacteriales</taxon>
        <taxon>Flavobacteriaceae</taxon>
        <taxon>Flagellimonas</taxon>
    </lineage>
</organism>
<accession>A0A2T0MHX5</accession>
<gene>
    <name evidence="2" type="ORF">CLV81_1191</name>
</gene>
<dbReference type="OrthoDB" id="1189466at2"/>
<dbReference type="RefSeq" id="WP_106144097.1">
    <property type="nucleotide sequence ID" value="NZ_PVYX01000001.1"/>
</dbReference>
<keyword evidence="1" id="KW-1133">Transmembrane helix</keyword>
<dbReference type="InterPro" id="IPR012902">
    <property type="entry name" value="N_methyl_site"/>
</dbReference>